<dbReference type="EMBL" id="QPGA01000003">
    <property type="protein sequence ID" value="RDE52015.1"/>
    <property type="molecule type" value="Genomic_DNA"/>
</dbReference>
<sequence length="63" mass="6641">MTAARASGRGNCLLQNRVQGYAEDYKAALDASSRMSPGQAGVAMPFAHLFAQVAEQVWVGAGR</sequence>
<protein>
    <submittedName>
        <fullName evidence="1">Uncharacterized protein</fullName>
    </submittedName>
</protein>
<organism evidence="1 2">
    <name type="scientific">Candidatus Accumulibacter meliphilus</name>
    <dbReference type="NCBI Taxonomy" id="2211374"/>
    <lineage>
        <taxon>Bacteria</taxon>
        <taxon>Pseudomonadati</taxon>
        <taxon>Pseudomonadota</taxon>
        <taxon>Betaproteobacteria</taxon>
        <taxon>Candidatus Accumulibacter</taxon>
    </lineage>
</organism>
<accession>A0A369XRJ3</accession>
<gene>
    <name evidence="1" type="ORF">DVS81_03630</name>
</gene>
<reference evidence="1 2" key="1">
    <citation type="submission" date="2018-05" db="EMBL/GenBank/DDBJ databases">
        <title>Integrated omic analyses show evidence that a Ca. Accumulibacter phosphatis strain performs denitrification under micro-aerobic conditions.</title>
        <authorList>
            <person name="Camejo P.Y."/>
            <person name="Katherine M.D."/>
            <person name="Daniel N.R."/>
        </authorList>
    </citation>
    <scope>NUCLEOTIDE SEQUENCE [LARGE SCALE GENOMIC DNA]</scope>
    <source>
        <strain evidence="1">UW-LDO-IC</strain>
    </source>
</reference>
<dbReference type="Proteomes" id="UP000253831">
    <property type="component" value="Unassembled WGS sequence"/>
</dbReference>
<evidence type="ECO:0000313" key="2">
    <source>
        <dbReference type="Proteomes" id="UP000253831"/>
    </source>
</evidence>
<dbReference type="AlphaFoldDB" id="A0A369XRJ3"/>
<name>A0A369XRJ3_9PROT</name>
<evidence type="ECO:0000313" key="1">
    <source>
        <dbReference type="EMBL" id="RDE52015.1"/>
    </source>
</evidence>
<proteinExistence type="predicted"/>
<comment type="caution">
    <text evidence="1">The sequence shown here is derived from an EMBL/GenBank/DDBJ whole genome shotgun (WGS) entry which is preliminary data.</text>
</comment>